<dbReference type="CDD" id="cd00761">
    <property type="entry name" value="Glyco_tranf_GTA_type"/>
    <property type="match status" value="1"/>
</dbReference>
<feature type="transmembrane region" description="Helical" evidence="1">
    <location>
        <begin position="281"/>
        <end position="313"/>
    </location>
</feature>
<keyword evidence="3" id="KW-0808">Transferase</keyword>
<organism evidence="3 4">
    <name type="scientific">Tangfeifania diversioriginum</name>
    <dbReference type="NCBI Taxonomy" id="1168035"/>
    <lineage>
        <taxon>Bacteria</taxon>
        <taxon>Pseudomonadati</taxon>
        <taxon>Bacteroidota</taxon>
        <taxon>Bacteroidia</taxon>
        <taxon>Marinilabiliales</taxon>
        <taxon>Prolixibacteraceae</taxon>
        <taxon>Tangfeifania</taxon>
    </lineage>
</organism>
<dbReference type="RefSeq" id="WP_073164670.1">
    <property type="nucleotide sequence ID" value="NZ_FQZE01000002.1"/>
</dbReference>
<evidence type="ECO:0000256" key="1">
    <source>
        <dbReference type="SAM" id="Phobius"/>
    </source>
</evidence>
<name>A0A1M6B7D1_9BACT</name>
<dbReference type="STRING" id="1168035.SAMN05444280_102113"/>
<sequence length="363" mass="41125">MIYLAYTVVLFYALRFCVALVNIIFSPVLKKRTPQSTPLVSVLIPARNEEANIVNILNDLKEQSYLNIEVVVFNDQSTDNTAGLVKSFSKNDKRFRLVESTGLPEGWLGKNNACHNLALHATGYYFLFLDADVRILPGVIESSIVQMQKHRLKLLSIFPKQIMKTTGEKITVPVMNSILLSLLPMVLTRKSSRPSLAAANGQFMLFEKETYLEIQPHEKVKKHPVEDILIARMYKLEGQKMQCMTGNETISCRMYLGFDDAMQGFAKNVAEFFGGSHLAAFLYWLFGTFGIFVVLFFLPPVFMIVTLAMAIALKIFVSVASKQSVWQNLFLAIPQQLLMGAIVFLSYLNKKQKKNQWKGRDID</sequence>
<dbReference type="InterPro" id="IPR029044">
    <property type="entry name" value="Nucleotide-diphossugar_trans"/>
</dbReference>
<keyword evidence="1" id="KW-0812">Transmembrane</keyword>
<proteinExistence type="predicted"/>
<keyword evidence="4" id="KW-1185">Reference proteome</keyword>
<dbReference type="GO" id="GO:0016740">
    <property type="term" value="F:transferase activity"/>
    <property type="evidence" value="ECO:0007669"/>
    <property type="project" value="UniProtKB-KW"/>
</dbReference>
<dbReference type="Pfam" id="PF00535">
    <property type="entry name" value="Glycos_transf_2"/>
    <property type="match status" value="1"/>
</dbReference>
<dbReference type="PANTHER" id="PTHR43646">
    <property type="entry name" value="GLYCOSYLTRANSFERASE"/>
    <property type="match status" value="1"/>
</dbReference>
<feature type="transmembrane region" description="Helical" evidence="1">
    <location>
        <begin position="6"/>
        <end position="25"/>
    </location>
</feature>
<gene>
    <name evidence="3" type="ORF">SAMN05444280_102113</name>
</gene>
<evidence type="ECO:0000313" key="3">
    <source>
        <dbReference type="EMBL" id="SHI44632.1"/>
    </source>
</evidence>
<evidence type="ECO:0000313" key="4">
    <source>
        <dbReference type="Proteomes" id="UP000184050"/>
    </source>
</evidence>
<dbReference type="Gene3D" id="3.90.550.10">
    <property type="entry name" value="Spore Coat Polysaccharide Biosynthesis Protein SpsA, Chain A"/>
    <property type="match status" value="1"/>
</dbReference>
<keyword evidence="1" id="KW-1133">Transmembrane helix</keyword>
<dbReference type="Proteomes" id="UP000184050">
    <property type="component" value="Unassembled WGS sequence"/>
</dbReference>
<dbReference type="InterPro" id="IPR001173">
    <property type="entry name" value="Glyco_trans_2-like"/>
</dbReference>
<evidence type="ECO:0000259" key="2">
    <source>
        <dbReference type="Pfam" id="PF00535"/>
    </source>
</evidence>
<dbReference type="PANTHER" id="PTHR43646:SF3">
    <property type="entry name" value="SLR1566 PROTEIN"/>
    <property type="match status" value="1"/>
</dbReference>
<protein>
    <submittedName>
        <fullName evidence="3">Glycosyl transferase family 2</fullName>
    </submittedName>
</protein>
<reference evidence="3 4" key="1">
    <citation type="submission" date="2016-11" db="EMBL/GenBank/DDBJ databases">
        <authorList>
            <person name="Jaros S."/>
            <person name="Januszkiewicz K."/>
            <person name="Wedrychowicz H."/>
        </authorList>
    </citation>
    <scope>NUCLEOTIDE SEQUENCE [LARGE SCALE GENOMIC DNA]</scope>
    <source>
        <strain evidence="3 4">DSM 27063</strain>
    </source>
</reference>
<dbReference type="AlphaFoldDB" id="A0A1M6B7D1"/>
<dbReference type="EMBL" id="FQZE01000002">
    <property type="protein sequence ID" value="SHI44632.1"/>
    <property type="molecule type" value="Genomic_DNA"/>
</dbReference>
<keyword evidence="1" id="KW-0472">Membrane</keyword>
<accession>A0A1M6B7D1</accession>
<feature type="domain" description="Glycosyltransferase 2-like" evidence="2">
    <location>
        <begin position="41"/>
        <end position="157"/>
    </location>
</feature>
<feature type="transmembrane region" description="Helical" evidence="1">
    <location>
        <begin position="325"/>
        <end position="348"/>
    </location>
</feature>
<dbReference type="SUPFAM" id="SSF53448">
    <property type="entry name" value="Nucleotide-diphospho-sugar transferases"/>
    <property type="match status" value="1"/>
</dbReference>